<feature type="region of interest" description="Disordered" evidence="1">
    <location>
        <begin position="231"/>
        <end position="260"/>
    </location>
</feature>
<dbReference type="EMBL" id="JAACJP010000061">
    <property type="protein sequence ID" value="KAF5368214.1"/>
    <property type="molecule type" value="Genomic_DNA"/>
</dbReference>
<accession>A0A8H5LSX9</accession>
<dbReference type="OrthoDB" id="5424209at2759"/>
<evidence type="ECO:0000313" key="3">
    <source>
        <dbReference type="Proteomes" id="UP000565441"/>
    </source>
</evidence>
<keyword evidence="3" id="KW-1185">Reference proteome</keyword>
<feature type="compositionally biased region" description="Low complexity" evidence="1">
    <location>
        <begin position="87"/>
        <end position="100"/>
    </location>
</feature>
<comment type="caution">
    <text evidence="2">The sequence shown here is derived from an EMBL/GenBank/DDBJ whole genome shotgun (WGS) entry which is preliminary data.</text>
</comment>
<dbReference type="Proteomes" id="UP000565441">
    <property type="component" value="Unassembled WGS sequence"/>
</dbReference>
<sequence>MRGDPPTAFSFLFTSGPFLTTDLPARPSQARPPWLPRLNANLPPSLPRLLPRLSPPFLSLTLFRLPRSRSGALPAPSSLNPAGPTVSDPQPSSGDSQPFPAATSHSASDRASRTPTSCIQSLAPSPLDAPPPPELDGPTPSSLPSFSSTEIFTAQHAVLNFPRKPSQDPASLTSILSDSLKPSLPLSPAPSSVPLISCANGKRRARSTDLSHDADFVDKIIESARPVAGIPSLGQSTRPTVHFSGVLSPTATTNASSPLHTPFSPASRTFSDMSVIPPLALASQGSDSTVVSPYAVSEYEKIAYYNGITDNDDHPNLLYRSDLFTNPFPKPQGRFANLPTKSLREVYDTSLNKVWHTVGPEIRDLLKGRKLRYWSIDPARFVSYGEDDEQTLGPPVIWVGVYPNSTSPDTAHEVSQDILALLAQNGVQDVVVEWREAVLSKLSGPPLMRVVGSNNPTAYVRRIFTAALNIPLATKERETDDVQGSLTLFFHENKDKRGNPSDKVLGVSNCHVLRKDTTVDYDFKGSGAPKQYVRANGTRRFEQGLDEIRTLIGNHGMVADAYIRGIVRLEAKQNRDRDDDRELRKNKDLLLERQEAIAELEEFYGEVKNQWSDIGLRNIGHVRYAKAISVDIEGGTRYTEDWGAFEVDETKVKAEFQGTFVDLGTDISPDKVTAMFYPQSYTRTAFKYPDDRKLKIQGVVTRELLANPDLFDSDNRPCLIVGKDGTKTGLTFGRYAGLESYLCDELGVESIELGIYNWGKNSGVFADKGDSGALIWDGNGRVVGQLHSGQSKGGSSNSHVTYATPGWWLLERIKLRFPYAVFFRNTWSA</sequence>
<gene>
    <name evidence="2" type="ORF">D9615_010516</name>
</gene>
<proteinExistence type="predicted"/>
<name>A0A8H5LSX9_9AGAR</name>
<feature type="compositionally biased region" description="Polar residues" evidence="1">
    <location>
        <begin position="247"/>
        <end position="260"/>
    </location>
</feature>
<protein>
    <submittedName>
        <fullName evidence="2">Uncharacterized protein</fullName>
    </submittedName>
</protein>
<feature type="region of interest" description="Disordered" evidence="1">
    <location>
        <begin position="71"/>
        <end position="146"/>
    </location>
</feature>
<dbReference type="AlphaFoldDB" id="A0A8H5LSX9"/>
<organism evidence="2 3">
    <name type="scientific">Tricholomella constricta</name>
    <dbReference type="NCBI Taxonomy" id="117010"/>
    <lineage>
        <taxon>Eukaryota</taxon>
        <taxon>Fungi</taxon>
        <taxon>Dikarya</taxon>
        <taxon>Basidiomycota</taxon>
        <taxon>Agaricomycotina</taxon>
        <taxon>Agaricomycetes</taxon>
        <taxon>Agaricomycetidae</taxon>
        <taxon>Agaricales</taxon>
        <taxon>Tricholomatineae</taxon>
        <taxon>Lyophyllaceae</taxon>
        <taxon>Tricholomella</taxon>
    </lineage>
</organism>
<reference evidence="2 3" key="1">
    <citation type="journal article" date="2020" name="ISME J.">
        <title>Uncovering the hidden diversity of litter-decomposition mechanisms in mushroom-forming fungi.</title>
        <authorList>
            <person name="Floudas D."/>
            <person name="Bentzer J."/>
            <person name="Ahren D."/>
            <person name="Johansson T."/>
            <person name="Persson P."/>
            <person name="Tunlid A."/>
        </authorList>
    </citation>
    <scope>NUCLEOTIDE SEQUENCE [LARGE SCALE GENOMIC DNA]</scope>
    <source>
        <strain evidence="2 3">CBS 661.87</strain>
    </source>
</reference>
<evidence type="ECO:0000256" key="1">
    <source>
        <dbReference type="SAM" id="MobiDB-lite"/>
    </source>
</evidence>
<evidence type="ECO:0000313" key="2">
    <source>
        <dbReference type="EMBL" id="KAF5368214.1"/>
    </source>
</evidence>
<feature type="compositionally biased region" description="Low complexity" evidence="1">
    <location>
        <begin position="136"/>
        <end position="146"/>
    </location>
</feature>